<reference evidence="6" key="4">
    <citation type="journal article" date="2022" name="Microb. Genom.">
        <title>A global pangenome for the wheat fungal pathogen Pyrenophora tritici-repentis and prediction of effector protein structural homology.</title>
        <authorList>
            <person name="Moolhuijzen P.M."/>
            <person name="See P.T."/>
            <person name="Shi G."/>
            <person name="Powell H.R."/>
            <person name="Cockram J."/>
            <person name="Jorgensen L.N."/>
            <person name="Benslimane H."/>
            <person name="Strelkov S.E."/>
            <person name="Turner J."/>
            <person name="Liu Z."/>
            <person name="Moffat C.S."/>
        </authorList>
    </citation>
    <scope>NUCLEOTIDE SEQUENCE [LARGE SCALE GENOMIC DNA]</scope>
</reference>
<comment type="caution">
    <text evidence="3">The sequence shown here is derived from an EMBL/GenBank/DDBJ whole genome shotgun (WGS) entry which is preliminary data.</text>
</comment>
<dbReference type="EMBL" id="NRDI02000002">
    <property type="protein sequence ID" value="KAI1519597.1"/>
    <property type="molecule type" value="Genomic_DNA"/>
</dbReference>
<evidence type="ECO:0000313" key="6">
    <source>
        <dbReference type="Proteomes" id="UP000249757"/>
    </source>
</evidence>
<reference evidence="3" key="1">
    <citation type="journal article" date="2018" name="BMC Genomics">
        <title>Comparative genomics of the wheat fungal pathogen Pyrenophora tritici-repentis reveals chromosomal variations and genome plasticity.</title>
        <authorList>
            <person name="Moolhuijzen P."/>
            <person name="See P.T."/>
            <person name="Hane J.K."/>
            <person name="Shi G."/>
            <person name="Liu Z."/>
            <person name="Oliver R.P."/>
            <person name="Moffat C.S."/>
        </authorList>
    </citation>
    <scope>NUCLEOTIDE SEQUENCE [LARGE SCALE GENOMIC DNA]</scope>
    <source>
        <strain evidence="3">M4</strain>
    </source>
</reference>
<keyword evidence="1" id="KW-0694">RNA-binding</keyword>
<dbReference type="Proteomes" id="UP000245464">
    <property type="component" value="Chromosome 9"/>
</dbReference>
<feature type="domain" description="Integrase catalytic" evidence="2">
    <location>
        <begin position="1"/>
        <end position="99"/>
    </location>
</feature>
<evidence type="ECO:0000256" key="1">
    <source>
        <dbReference type="ARBA" id="ARBA00022884"/>
    </source>
</evidence>
<reference evidence="4" key="3">
    <citation type="journal article" date="2022" name="bioRxiv">
        <title>A global pangenome for the wheat fungal pathogen Pyrenophora tritici-repentis and prediction of effector protein structural homology.</title>
        <authorList>
            <person name="Moolhuijzen P."/>
            <person name="See P.T."/>
            <person name="Shi G."/>
            <person name="Powell H.R."/>
            <person name="Cockram J."/>
            <person name="Jorgensen L.N."/>
            <person name="Benslimane H."/>
            <person name="Strelkov S.E."/>
            <person name="Turner J."/>
            <person name="Liu Z."/>
            <person name="Moffat C.S."/>
        </authorList>
    </citation>
    <scope>NUCLEOTIDE SEQUENCE</scope>
    <source>
        <strain evidence="4">86-124</strain>
    </source>
</reference>
<keyword evidence="6" id="KW-1185">Reference proteome</keyword>
<evidence type="ECO:0000259" key="2">
    <source>
        <dbReference type="PROSITE" id="PS50994"/>
    </source>
</evidence>
<gene>
    <name evidence="4" type="ORF">Ptr86124_002725</name>
    <name evidence="3" type="ORF">PtrM4_149730</name>
</gene>
<organism evidence="3 5">
    <name type="scientific">Pyrenophora tritici-repentis</name>
    <dbReference type="NCBI Taxonomy" id="45151"/>
    <lineage>
        <taxon>Eukaryota</taxon>
        <taxon>Fungi</taxon>
        <taxon>Dikarya</taxon>
        <taxon>Ascomycota</taxon>
        <taxon>Pezizomycotina</taxon>
        <taxon>Dothideomycetes</taxon>
        <taxon>Pleosporomycetidae</taxon>
        <taxon>Pleosporales</taxon>
        <taxon>Pleosporineae</taxon>
        <taxon>Pleosporaceae</taxon>
        <taxon>Pyrenophora</taxon>
    </lineage>
</organism>
<dbReference type="PROSITE" id="PS50994">
    <property type="entry name" value="INTEGRASE"/>
    <property type="match status" value="1"/>
</dbReference>
<dbReference type="GO" id="GO:0005634">
    <property type="term" value="C:nucleus"/>
    <property type="evidence" value="ECO:0007669"/>
    <property type="project" value="UniProtKB-ARBA"/>
</dbReference>
<dbReference type="Proteomes" id="UP000249757">
    <property type="component" value="Unassembled WGS sequence"/>
</dbReference>
<protein>
    <submittedName>
        <fullName evidence="3">Putative transposon polyprotein integrase</fullName>
    </submittedName>
    <submittedName>
        <fullName evidence="4">Retrovirus pol polyprotein from transposon tnt 1-94</fullName>
    </submittedName>
</protein>
<dbReference type="EMBL" id="NQIK02000009">
    <property type="protein sequence ID" value="KAF7566653.1"/>
    <property type="molecule type" value="Genomic_DNA"/>
</dbReference>
<proteinExistence type="predicted"/>
<evidence type="ECO:0000313" key="3">
    <source>
        <dbReference type="EMBL" id="KAF7566653.1"/>
    </source>
</evidence>
<dbReference type="SUPFAM" id="SSF53098">
    <property type="entry name" value="Ribonuclease H-like"/>
    <property type="match status" value="1"/>
</dbReference>
<reference evidence="4" key="2">
    <citation type="submission" date="2021-05" db="EMBL/GenBank/DDBJ databases">
        <authorList>
            <person name="Moolhuijzen P.M."/>
            <person name="Moffat C.S."/>
        </authorList>
    </citation>
    <scope>NUCLEOTIDE SEQUENCE</scope>
    <source>
        <strain evidence="4">86-124</strain>
    </source>
</reference>
<dbReference type="InterPro" id="IPR036397">
    <property type="entry name" value="RNaseH_sf"/>
</dbReference>
<sequence>MPITDGKSHRQWLFTLDSRAVLGQQLVSWCKAMKGKGFTITIYTDNAREFINASNKQYFDTVGIEVVTSPPYDATRNGVAERANGITEDRTRGALIAAN</sequence>
<evidence type="ECO:0000313" key="4">
    <source>
        <dbReference type="EMBL" id="KAI1519597.1"/>
    </source>
</evidence>
<accession>A0A316ZZU4</accession>
<dbReference type="AlphaFoldDB" id="A0A316ZZU4"/>
<dbReference type="Gene3D" id="3.30.420.10">
    <property type="entry name" value="Ribonuclease H-like superfamily/Ribonuclease H"/>
    <property type="match status" value="1"/>
</dbReference>
<dbReference type="InterPro" id="IPR012337">
    <property type="entry name" value="RNaseH-like_sf"/>
</dbReference>
<dbReference type="GO" id="GO:0015074">
    <property type="term" value="P:DNA integration"/>
    <property type="evidence" value="ECO:0007669"/>
    <property type="project" value="InterPro"/>
</dbReference>
<dbReference type="InterPro" id="IPR001584">
    <property type="entry name" value="Integrase_cat-core"/>
</dbReference>
<name>A0A316ZZU4_9PLEO</name>
<evidence type="ECO:0000313" key="5">
    <source>
        <dbReference type="Proteomes" id="UP000245464"/>
    </source>
</evidence>
<dbReference type="GO" id="GO:0003723">
    <property type="term" value="F:RNA binding"/>
    <property type="evidence" value="ECO:0007669"/>
    <property type="project" value="UniProtKB-KW"/>
</dbReference>